<dbReference type="EMBL" id="QNRQ01000001">
    <property type="protein sequence ID" value="RBP43132.1"/>
    <property type="molecule type" value="Genomic_DNA"/>
</dbReference>
<keyword evidence="1" id="KW-0472">Membrane</keyword>
<feature type="transmembrane region" description="Helical" evidence="1">
    <location>
        <begin position="98"/>
        <end position="115"/>
    </location>
</feature>
<proteinExistence type="predicted"/>
<accession>A0A366HLF4</accession>
<dbReference type="PIRSF" id="PIRSF016789">
    <property type="entry name" value="DUF454"/>
    <property type="match status" value="1"/>
</dbReference>
<keyword evidence="3" id="KW-1185">Reference proteome</keyword>
<evidence type="ECO:0000313" key="3">
    <source>
        <dbReference type="Proteomes" id="UP000253628"/>
    </source>
</evidence>
<dbReference type="GO" id="GO:0005886">
    <property type="term" value="C:plasma membrane"/>
    <property type="evidence" value="ECO:0007669"/>
    <property type="project" value="TreeGrafter"/>
</dbReference>
<dbReference type="PANTHER" id="PTHR35813:SF1">
    <property type="entry name" value="INNER MEMBRANE PROTEIN YBAN"/>
    <property type="match status" value="1"/>
</dbReference>
<reference evidence="2 3" key="1">
    <citation type="submission" date="2018-06" db="EMBL/GenBank/DDBJ databases">
        <title>Genomic Encyclopedia of Type Strains, Phase IV (KMG-IV): sequencing the most valuable type-strain genomes for metagenomic binning, comparative biology and taxonomic classification.</title>
        <authorList>
            <person name="Goeker M."/>
        </authorList>
    </citation>
    <scope>NUCLEOTIDE SEQUENCE [LARGE SCALE GENOMIC DNA]</scope>
    <source>
        <strain evidence="2 3">DSM 25520</strain>
    </source>
</reference>
<dbReference type="PANTHER" id="PTHR35813">
    <property type="entry name" value="INNER MEMBRANE PROTEIN YBAN"/>
    <property type="match status" value="1"/>
</dbReference>
<name>A0A366HLF4_9BURK</name>
<gene>
    <name evidence="2" type="ORF">DFR37_101257</name>
</gene>
<feature type="transmembrane region" description="Helical" evidence="1">
    <location>
        <begin position="12"/>
        <end position="39"/>
    </location>
</feature>
<dbReference type="OrthoDB" id="9816293at2"/>
<keyword evidence="1" id="KW-1133">Transmembrane helix</keyword>
<dbReference type="Pfam" id="PF04304">
    <property type="entry name" value="DUF454"/>
    <property type="match status" value="1"/>
</dbReference>
<comment type="caution">
    <text evidence="2">The sequence shown here is derived from an EMBL/GenBank/DDBJ whole genome shotgun (WGS) entry which is preliminary data.</text>
</comment>
<evidence type="ECO:0008006" key="4">
    <source>
        <dbReference type="Google" id="ProtNLM"/>
    </source>
</evidence>
<sequence>MKVLFNIVGTVALVLAIAGIFLPLLPTTPFLLLASACYLRGSQRMHRWLSHNRLLGPYIKAMEDRSGIPPSTKAIALVLLWASMSYSIYIVPVLAVKVLLALTGLGVSAYILFRIKTLKTSKRLPHR</sequence>
<dbReference type="RefSeq" id="WP_113931437.1">
    <property type="nucleotide sequence ID" value="NZ_JACCEU010000001.1"/>
</dbReference>
<dbReference type="InterPro" id="IPR007401">
    <property type="entry name" value="DUF454"/>
</dbReference>
<dbReference type="AlphaFoldDB" id="A0A366HLF4"/>
<keyword evidence="1" id="KW-0812">Transmembrane</keyword>
<protein>
    <recommendedName>
        <fullName evidence="4">Inner membrane protein</fullName>
    </recommendedName>
</protein>
<organism evidence="2 3">
    <name type="scientific">Eoetvoesiella caeni</name>
    <dbReference type="NCBI Taxonomy" id="645616"/>
    <lineage>
        <taxon>Bacteria</taxon>
        <taxon>Pseudomonadati</taxon>
        <taxon>Pseudomonadota</taxon>
        <taxon>Betaproteobacteria</taxon>
        <taxon>Burkholderiales</taxon>
        <taxon>Alcaligenaceae</taxon>
        <taxon>Eoetvoesiella</taxon>
    </lineage>
</organism>
<evidence type="ECO:0000313" key="2">
    <source>
        <dbReference type="EMBL" id="RBP43132.1"/>
    </source>
</evidence>
<dbReference type="Proteomes" id="UP000253628">
    <property type="component" value="Unassembled WGS sequence"/>
</dbReference>
<evidence type="ECO:0000256" key="1">
    <source>
        <dbReference type="SAM" id="Phobius"/>
    </source>
</evidence>